<dbReference type="FunFam" id="3.30.70.240:FF:000001">
    <property type="entry name" value="Elongation factor G"/>
    <property type="match status" value="1"/>
</dbReference>
<feature type="domain" description="Tr-type G" evidence="6">
    <location>
        <begin position="8"/>
        <end position="304"/>
    </location>
</feature>
<dbReference type="InterPro" id="IPR035649">
    <property type="entry name" value="EFG_V"/>
</dbReference>
<sequence>MARKYPIERVRNIGIIAHIDAGKTTVSERALFYTGVSHKIGEVHEGEAIMDWMEQERERGITITSATTTCFWLPSYYTIGGVDEKKLEELKGLYEHRINIIDTPGHIDFTVEVKRSLRVLDGAVVVFDGVAGVEPQSETNWHYADEYKVPRICFINKLDRTGASFEKSLQSIYDQLTTKAVAIQLPIGIESNFVGVVDLLTEKAYGFEGELGKDVKEIPIPDNIKDEVSERRHELIEKIAETDEALLEKYLEDEASLPIAELKTVLRKATIRLDIIPVLCGSALKNKGVQLMLDAVVDYLPAPTDLPPVTGIDPRTNKELQRKPSDDEPVAALAFKIATDPYVGVLTYFRLYSGILKRGSYVLNATQDKQERIGRILRMHANHREEVDEIYAGDLGAIVGLKNTTTGDTLTDPNHPIVLETITFPEPVISVRIEPKTKADQEKMSTALHKLGNEDPTFKMGADQDTGETIISGMGELHLEIIIDRLKREFGVETDMGRPRVAYKETISKEAEAEGKFIRQSGGRGQYGHVRLRIEPLERGGGFEFVNAIKGGSIPSEFIPSVEKGVKEAMGRGIVAGYPITDLKVILYDGSYHEVDSSDIAFKVAGSMAFQEAAKHAGLKLVEPIMNIQVIVPEKFLGDVTGDVSSKRGRISSMDERDNVRVVNAHIPLSEMFGYSTTLRSMTQGRGSFNMEFSHYDVVPQSVSQEIVEGRK</sequence>
<dbReference type="Gene3D" id="2.40.30.10">
    <property type="entry name" value="Translation factors"/>
    <property type="match status" value="1"/>
</dbReference>
<dbReference type="NCBIfam" id="TIGR00231">
    <property type="entry name" value="small_GTP"/>
    <property type="match status" value="1"/>
</dbReference>
<dbReference type="AlphaFoldDB" id="A0A0F9N9Q1"/>
<evidence type="ECO:0000256" key="1">
    <source>
        <dbReference type="ARBA" id="ARBA00005870"/>
    </source>
</evidence>
<evidence type="ECO:0000256" key="3">
    <source>
        <dbReference type="ARBA" id="ARBA00022768"/>
    </source>
</evidence>
<dbReference type="Gene3D" id="3.30.70.240">
    <property type="match status" value="1"/>
</dbReference>
<dbReference type="CDD" id="cd01886">
    <property type="entry name" value="EF-G"/>
    <property type="match status" value="1"/>
</dbReference>
<dbReference type="Gene3D" id="3.30.70.870">
    <property type="entry name" value="Elongation Factor G (Translational Gtpase), domain 3"/>
    <property type="match status" value="1"/>
</dbReference>
<gene>
    <name evidence="7" type="ORF">LCGC14_1054560</name>
</gene>
<dbReference type="InterPro" id="IPR004540">
    <property type="entry name" value="Transl_elong_EFG/EF2"/>
</dbReference>
<dbReference type="InterPro" id="IPR047872">
    <property type="entry name" value="EFG_IV"/>
</dbReference>
<dbReference type="InterPro" id="IPR014721">
    <property type="entry name" value="Ribsml_uS5_D2-typ_fold_subgr"/>
</dbReference>
<evidence type="ECO:0000256" key="2">
    <source>
        <dbReference type="ARBA" id="ARBA00022741"/>
    </source>
</evidence>
<dbReference type="PANTHER" id="PTHR43261:SF1">
    <property type="entry name" value="RIBOSOME-RELEASING FACTOR 2, MITOCHONDRIAL"/>
    <property type="match status" value="1"/>
</dbReference>
<dbReference type="Pfam" id="PF03144">
    <property type="entry name" value="GTP_EFTU_D2"/>
    <property type="match status" value="1"/>
</dbReference>
<dbReference type="CDD" id="cd03713">
    <property type="entry name" value="EFG_mtEFG_C"/>
    <property type="match status" value="1"/>
</dbReference>
<dbReference type="SUPFAM" id="SSF54211">
    <property type="entry name" value="Ribosomal protein S5 domain 2-like"/>
    <property type="match status" value="1"/>
</dbReference>
<comment type="similarity">
    <text evidence="1">Belongs to the TRAFAC class translation factor GTPase superfamily. Classic translation factor GTPase family. EF-G/EF-2 subfamily.</text>
</comment>
<dbReference type="GO" id="GO:0003924">
    <property type="term" value="F:GTPase activity"/>
    <property type="evidence" value="ECO:0007669"/>
    <property type="project" value="InterPro"/>
</dbReference>
<dbReference type="InterPro" id="IPR005517">
    <property type="entry name" value="Transl_elong_EFG/EF2_IV"/>
</dbReference>
<keyword evidence="2" id="KW-0547">Nucleotide-binding</keyword>
<proteinExistence type="inferred from homology"/>
<dbReference type="InterPro" id="IPR009000">
    <property type="entry name" value="Transl_B-barrel_sf"/>
</dbReference>
<comment type="caution">
    <text evidence="7">The sequence shown here is derived from an EMBL/GenBank/DDBJ whole genome shotgun (WGS) entry which is preliminary data.</text>
</comment>
<dbReference type="SMART" id="SM00889">
    <property type="entry name" value="EFG_IV"/>
    <property type="match status" value="1"/>
</dbReference>
<dbReference type="SUPFAM" id="SSF52540">
    <property type="entry name" value="P-loop containing nucleoside triphosphate hydrolases"/>
    <property type="match status" value="1"/>
</dbReference>
<dbReference type="InterPro" id="IPR020568">
    <property type="entry name" value="Ribosomal_Su5_D2-typ_SF"/>
</dbReference>
<evidence type="ECO:0000259" key="6">
    <source>
        <dbReference type="PROSITE" id="PS51722"/>
    </source>
</evidence>
<dbReference type="Gene3D" id="3.30.230.10">
    <property type="match status" value="1"/>
</dbReference>
<dbReference type="NCBIfam" id="TIGR00484">
    <property type="entry name" value="EF-G"/>
    <property type="match status" value="1"/>
</dbReference>
<dbReference type="HAMAP" id="MF_00054_B">
    <property type="entry name" value="EF_G_EF_2_B"/>
    <property type="match status" value="1"/>
</dbReference>
<dbReference type="Pfam" id="PF03764">
    <property type="entry name" value="EFG_IV"/>
    <property type="match status" value="1"/>
</dbReference>
<dbReference type="Pfam" id="PF14492">
    <property type="entry name" value="EFG_III"/>
    <property type="match status" value="1"/>
</dbReference>
<dbReference type="InterPro" id="IPR005225">
    <property type="entry name" value="Small_GTP-bd"/>
</dbReference>
<dbReference type="InterPro" id="IPR031157">
    <property type="entry name" value="G_TR_CS"/>
</dbReference>
<accession>A0A0F9N9Q1</accession>
<name>A0A0F9N9Q1_9ZZZZ</name>
<dbReference type="FunFam" id="3.40.50.300:FF:000029">
    <property type="entry name" value="Elongation factor G"/>
    <property type="match status" value="1"/>
</dbReference>
<dbReference type="InterPro" id="IPR000795">
    <property type="entry name" value="T_Tr_GTP-bd_dom"/>
</dbReference>
<dbReference type="FunFam" id="3.30.230.10:FF:000003">
    <property type="entry name" value="Elongation factor G"/>
    <property type="match status" value="1"/>
</dbReference>
<dbReference type="Pfam" id="PF00679">
    <property type="entry name" value="EFG_C"/>
    <property type="match status" value="1"/>
</dbReference>
<dbReference type="NCBIfam" id="NF009381">
    <property type="entry name" value="PRK12740.1-5"/>
    <property type="match status" value="1"/>
</dbReference>
<dbReference type="GO" id="GO:0032790">
    <property type="term" value="P:ribosome disassembly"/>
    <property type="evidence" value="ECO:0007669"/>
    <property type="project" value="TreeGrafter"/>
</dbReference>
<dbReference type="SUPFAM" id="SSF54980">
    <property type="entry name" value="EF-G C-terminal domain-like"/>
    <property type="match status" value="2"/>
</dbReference>
<dbReference type="EMBL" id="LAZR01004430">
    <property type="protein sequence ID" value="KKN08657.1"/>
    <property type="molecule type" value="Genomic_DNA"/>
</dbReference>
<dbReference type="InterPro" id="IPR004161">
    <property type="entry name" value="EFTu-like_2"/>
</dbReference>
<dbReference type="PROSITE" id="PS00301">
    <property type="entry name" value="G_TR_1"/>
    <property type="match status" value="1"/>
</dbReference>
<dbReference type="CDD" id="cd01434">
    <property type="entry name" value="EFG_mtEFG1_IV"/>
    <property type="match status" value="1"/>
</dbReference>
<keyword evidence="5" id="KW-0342">GTP-binding</keyword>
<dbReference type="Gene3D" id="3.40.50.300">
    <property type="entry name" value="P-loop containing nucleotide triphosphate hydrolases"/>
    <property type="match status" value="1"/>
</dbReference>
<dbReference type="GO" id="GO:0003746">
    <property type="term" value="F:translation elongation factor activity"/>
    <property type="evidence" value="ECO:0007669"/>
    <property type="project" value="UniProtKB-KW"/>
</dbReference>
<organism evidence="7">
    <name type="scientific">marine sediment metagenome</name>
    <dbReference type="NCBI Taxonomy" id="412755"/>
    <lineage>
        <taxon>unclassified sequences</taxon>
        <taxon>metagenomes</taxon>
        <taxon>ecological metagenomes</taxon>
    </lineage>
</organism>
<dbReference type="FunFam" id="2.40.30.10:FF:000006">
    <property type="entry name" value="Elongation factor G"/>
    <property type="match status" value="1"/>
</dbReference>
<dbReference type="InterPro" id="IPR009022">
    <property type="entry name" value="EFG_III"/>
</dbReference>
<dbReference type="CDD" id="cd16262">
    <property type="entry name" value="EFG_III"/>
    <property type="match status" value="1"/>
</dbReference>
<dbReference type="Pfam" id="PF00009">
    <property type="entry name" value="GTP_EFTU"/>
    <property type="match status" value="1"/>
</dbReference>
<protein>
    <recommendedName>
        <fullName evidence="6">Tr-type G domain-containing protein</fullName>
    </recommendedName>
</protein>
<dbReference type="GO" id="GO:0005525">
    <property type="term" value="F:GTP binding"/>
    <property type="evidence" value="ECO:0007669"/>
    <property type="project" value="UniProtKB-KW"/>
</dbReference>
<dbReference type="InterPro" id="IPR035647">
    <property type="entry name" value="EFG_III/V"/>
</dbReference>
<dbReference type="SUPFAM" id="SSF50447">
    <property type="entry name" value="Translation proteins"/>
    <property type="match status" value="1"/>
</dbReference>
<dbReference type="PRINTS" id="PR00315">
    <property type="entry name" value="ELONGATNFCT"/>
</dbReference>
<evidence type="ECO:0000313" key="7">
    <source>
        <dbReference type="EMBL" id="KKN08657.1"/>
    </source>
</evidence>
<evidence type="ECO:0000256" key="4">
    <source>
        <dbReference type="ARBA" id="ARBA00022917"/>
    </source>
</evidence>
<keyword evidence="3" id="KW-0251">Elongation factor</keyword>
<dbReference type="PROSITE" id="PS51722">
    <property type="entry name" value="G_TR_2"/>
    <property type="match status" value="1"/>
</dbReference>
<dbReference type="SMART" id="SM00838">
    <property type="entry name" value="EFG_C"/>
    <property type="match status" value="1"/>
</dbReference>
<dbReference type="InterPro" id="IPR000640">
    <property type="entry name" value="EFG_V-like"/>
</dbReference>
<keyword evidence="4" id="KW-0648">Protein biosynthesis</keyword>
<dbReference type="InterPro" id="IPR027417">
    <property type="entry name" value="P-loop_NTPase"/>
</dbReference>
<dbReference type="InterPro" id="IPR041095">
    <property type="entry name" value="EFG_II"/>
</dbReference>
<dbReference type="PANTHER" id="PTHR43261">
    <property type="entry name" value="TRANSLATION ELONGATION FACTOR G-RELATED"/>
    <property type="match status" value="1"/>
</dbReference>
<dbReference type="CDD" id="cd04088">
    <property type="entry name" value="EFG_mtEFG_II"/>
    <property type="match status" value="1"/>
</dbReference>
<evidence type="ECO:0000256" key="5">
    <source>
        <dbReference type="ARBA" id="ARBA00023134"/>
    </source>
</evidence>
<dbReference type="FunFam" id="3.30.70.870:FF:000001">
    <property type="entry name" value="Elongation factor G"/>
    <property type="match status" value="1"/>
</dbReference>
<reference evidence="7" key="1">
    <citation type="journal article" date="2015" name="Nature">
        <title>Complex archaea that bridge the gap between prokaryotes and eukaryotes.</title>
        <authorList>
            <person name="Spang A."/>
            <person name="Saw J.H."/>
            <person name="Jorgensen S.L."/>
            <person name="Zaremba-Niedzwiedzka K."/>
            <person name="Martijn J."/>
            <person name="Lind A.E."/>
            <person name="van Eijk R."/>
            <person name="Schleper C."/>
            <person name="Guy L."/>
            <person name="Ettema T.J."/>
        </authorList>
    </citation>
    <scope>NUCLEOTIDE SEQUENCE</scope>
</reference>